<sequence length="47" mass="5262">MSHASAQMLSDETRDFLAQLAILGRSHKTAMRHGFEDMEFGMNFCAA</sequence>
<keyword evidence="2" id="KW-1185">Reference proteome</keyword>
<comment type="caution">
    <text evidence="1">The sequence shown here is derived from an EMBL/GenBank/DDBJ whole genome shotgun (WGS) entry which is preliminary data.</text>
</comment>
<proteinExistence type="predicted"/>
<gene>
    <name evidence="1" type="ORF">PY650_13960</name>
</gene>
<organism evidence="1 2">
    <name type="scientific">Rhizobium calliandrae</name>
    <dbReference type="NCBI Taxonomy" id="1312182"/>
    <lineage>
        <taxon>Bacteria</taxon>
        <taxon>Pseudomonadati</taxon>
        <taxon>Pseudomonadota</taxon>
        <taxon>Alphaproteobacteria</taxon>
        <taxon>Hyphomicrobiales</taxon>
        <taxon>Rhizobiaceae</taxon>
        <taxon>Rhizobium/Agrobacterium group</taxon>
        <taxon>Rhizobium</taxon>
    </lineage>
</organism>
<name>A0ABT7KHG0_9HYPH</name>
<protein>
    <recommendedName>
        <fullName evidence="3">Integrase</fullName>
    </recommendedName>
</protein>
<accession>A0ABT7KHG0</accession>
<evidence type="ECO:0000313" key="2">
    <source>
        <dbReference type="Proteomes" id="UP001172630"/>
    </source>
</evidence>
<evidence type="ECO:0008006" key="3">
    <source>
        <dbReference type="Google" id="ProtNLM"/>
    </source>
</evidence>
<reference evidence="1" key="1">
    <citation type="submission" date="2023-06" db="EMBL/GenBank/DDBJ databases">
        <title>Phylogenetic Diversity of Rhizobium strains.</title>
        <authorList>
            <person name="Moura F.T."/>
            <person name="Helene L.C.F."/>
            <person name="Hungria M."/>
        </authorList>
    </citation>
    <scope>NUCLEOTIDE SEQUENCE</scope>
    <source>
        <strain evidence="1">CCGE524</strain>
    </source>
</reference>
<dbReference type="EMBL" id="JARFYN010000015">
    <property type="protein sequence ID" value="MDL2406748.1"/>
    <property type="molecule type" value="Genomic_DNA"/>
</dbReference>
<dbReference type="Proteomes" id="UP001172630">
    <property type="component" value="Unassembled WGS sequence"/>
</dbReference>
<evidence type="ECO:0000313" key="1">
    <source>
        <dbReference type="EMBL" id="MDL2406748.1"/>
    </source>
</evidence>
<dbReference type="RefSeq" id="WP_285879928.1">
    <property type="nucleotide sequence ID" value="NZ_JARFYN010000015.1"/>
</dbReference>